<dbReference type="EMBL" id="JHEG02000019">
    <property type="protein sequence ID" value="KIE12667.1"/>
    <property type="molecule type" value="Genomic_DNA"/>
</dbReference>
<keyword evidence="1" id="KW-1133">Transmembrane helix</keyword>
<dbReference type="SUPFAM" id="SSF54523">
    <property type="entry name" value="Pili subunits"/>
    <property type="match status" value="1"/>
</dbReference>
<dbReference type="NCBIfam" id="NF038304">
    <property type="entry name" value="EPS_HpsC"/>
    <property type="match status" value="1"/>
</dbReference>
<dbReference type="InterPro" id="IPR045584">
    <property type="entry name" value="Pilin-like"/>
</dbReference>
<evidence type="ECO:0000313" key="3">
    <source>
        <dbReference type="EMBL" id="KIE12667.1"/>
    </source>
</evidence>
<comment type="caution">
    <text evidence="3">The sequence shown here is derived from an EMBL/GenBank/DDBJ whole genome shotgun (WGS) entry which is preliminary data.</text>
</comment>
<evidence type="ECO:0000256" key="1">
    <source>
        <dbReference type="SAM" id="Phobius"/>
    </source>
</evidence>
<dbReference type="RefSeq" id="WP_038074071.1">
    <property type="nucleotide sequence ID" value="NZ_JHEG04000001.1"/>
</dbReference>
<dbReference type="NCBIfam" id="TIGR02532">
    <property type="entry name" value="IV_pilin_GFxxxE"/>
    <property type="match status" value="1"/>
</dbReference>
<keyword evidence="1" id="KW-0812">Transmembrane</keyword>
<keyword evidence="1" id="KW-0472">Membrane</keyword>
<dbReference type="STRING" id="1479485.DA73_0203870"/>
<keyword evidence="4" id="KW-1185">Reference proteome</keyword>
<dbReference type="AlphaFoldDB" id="A0A0C1ND05"/>
<dbReference type="EMBL" id="JHEG04000001">
    <property type="protein sequence ID" value="KAF3888447.1"/>
    <property type="molecule type" value="Genomic_DNA"/>
</dbReference>
<sequence length="332" mass="35586">MKTLLRFILSTQFKCAKVNKKISGFTLIELLVAMILAALVITPLMAFMINVMDSERKEQAKVTTEQEIQAALDYIARDLQQAVYIYDADGVTRNNNSSNTSLSGIQDQIPPVKSTTGCSPTSTNNTSVCTPVLVFWKREFLANSVGVTAATQTAQATTDDGFAYSLVAYYLITNPSSTSPWSPAARIARFRIRGAVNAAFANSTGNDSSKSAGFKPPPLDLNISGAELKDKMNQWKTGLGAGASYDQPALTLVDYVSTTGPAVTCPTGTQGIGSSGFYACVNARELLARVYIRGTAMARLNNNNGASYTNKNSTYFPSASIQVQGRGFLSPQ</sequence>
<accession>A0A0C1ND05</accession>
<gene>
    <name evidence="3" type="ORF">DA73_0203870</name>
    <name evidence="2" type="ORF">DA73_0400025355</name>
</gene>
<organism evidence="3">
    <name type="scientific">Tolypothrix bouteillei VB521301</name>
    <dbReference type="NCBI Taxonomy" id="1479485"/>
    <lineage>
        <taxon>Bacteria</taxon>
        <taxon>Bacillati</taxon>
        <taxon>Cyanobacteriota</taxon>
        <taxon>Cyanophyceae</taxon>
        <taxon>Nostocales</taxon>
        <taxon>Tolypothrichaceae</taxon>
        <taxon>Tolypothrix</taxon>
    </lineage>
</organism>
<reference evidence="3" key="1">
    <citation type="journal article" date="2015" name="Genome Announc.">
        <title>Draft Genome Sequence of Tolypothrix boutellei Strain VB521301.</title>
        <authorList>
            <person name="Chandrababunaidu M.M."/>
            <person name="Singh D."/>
            <person name="Sen D."/>
            <person name="Bhan S."/>
            <person name="Das S."/>
            <person name="Gupta A."/>
            <person name="Adhikary S.P."/>
            <person name="Tripathy S."/>
        </authorList>
    </citation>
    <scope>NUCLEOTIDE SEQUENCE</scope>
    <source>
        <strain evidence="3">VB521301</strain>
    </source>
</reference>
<reference evidence="2" key="2">
    <citation type="submission" date="2019-11" db="EMBL/GenBank/DDBJ databases">
        <title>Improved Assembly of Tolypothrix boutellei genome.</title>
        <authorList>
            <person name="Sarangi A.N."/>
            <person name="Mukherjee M."/>
            <person name="Ghosh S."/>
            <person name="Singh D."/>
            <person name="Das A."/>
            <person name="Kant S."/>
            <person name="Prusty A."/>
            <person name="Tripathy S."/>
        </authorList>
    </citation>
    <scope>NUCLEOTIDE SEQUENCE</scope>
    <source>
        <strain evidence="2">VB521301</strain>
    </source>
</reference>
<feature type="transmembrane region" description="Helical" evidence="1">
    <location>
        <begin position="25"/>
        <end position="49"/>
    </location>
</feature>
<name>A0A0C1ND05_9CYAN</name>
<dbReference type="InterPro" id="IPR012902">
    <property type="entry name" value="N_methyl_site"/>
</dbReference>
<proteinExistence type="predicted"/>
<dbReference type="Proteomes" id="UP000029738">
    <property type="component" value="Unassembled WGS sequence"/>
</dbReference>
<dbReference type="OrthoDB" id="461075at2"/>
<protein>
    <submittedName>
        <fullName evidence="2">Prepilin-type N-terminal cleavage/methylation domain-containing protein</fullName>
    </submittedName>
</protein>
<evidence type="ECO:0000313" key="2">
    <source>
        <dbReference type="EMBL" id="KAF3888447.1"/>
    </source>
</evidence>
<dbReference type="Pfam" id="PF07963">
    <property type="entry name" value="N_methyl"/>
    <property type="match status" value="1"/>
</dbReference>
<evidence type="ECO:0000313" key="4">
    <source>
        <dbReference type="Proteomes" id="UP000029738"/>
    </source>
</evidence>